<evidence type="ECO:0000259" key="3">
    <source>
        <dbReference type="Pfam" id="PF03781"/>
    </source>
</evidence>
<accession>A0A2S9YYF5</accession>
<evidence type="ECO:0000256" key="2">
    <source>
        <dbReference type="SAM" id="SignalP"/>
    </source>
</evidence>
<feature type="compositionally biased region" description="Polar residues" evidence="1">
    <location>
        <begin position="244"/>
        <end position="260"/>
    </location>
</feature>
<dbReference type="Gene3D" id="3.90.1580.10">
    <property type="entry name" value="paralog of FGE (formylglycine-generating enzyme)"/>
    <property type="match status" value="1"/>
</dbReference>
<dbReference type="AlphaFoldDB" id="A0A2S9YYF5"/>
<dbReference type="EC" id="2.7.11.1" evidence="4"/>
<dbReference type="PANTHER" id="PTHR23150:SF19">
    <property type="entry name" value="FORMYLGLYCINE-GENERATING ENZYME"/>
    <property type="match status" value="1"/>
</dbReference>
<feature type="region of interest" description="Disordered" evidence="1">
    <location>
        <begin position="30"/>
        <end position="64"/>
    </location>
</feature>
<dbReference type="RefSeq" id="WP_106087255.1">
    <property type="nucleotide sequence ID" value="NZ_PVNL01000003.1"/>
</dbReference>
<keyword evidence="4" id="KW-0808">Transferase</keyword>
<proteinExistence type="predicted"/>
<evidence type="ECO:0000313" key="5">
    <source>
        <dbReference type="Proteomes" id="UP000238823"/>
    </source>
</evidence>
<protein>
    <submittedName>
        <fullName evidence="4">Serine/threonine-protein kinase pkn1</fullName>
        <ecNumber evidence="4">2.7.11.1</ecNumber>
    </submittedName>
</protein>
<evidence type="ECO:0000313" key="4">
    <source>
        <dbReference type="EMBL" id="PRQ10102.1"/>
    </source>
</evidence>
<dbReference type="PROSITE" id="PS51257">
    <property type="entry name" value="PROKAR_LIPOPROTEIN"/>
    <property type="match status" value="1"/>
</dbReference>
<dbReference type="EMBL" id="PVNL01000003">
    <property type="protein sequence ID" value="PRQ10102.1"/>
    <property type="molecule type" value="Genomic_DNA"/>
</dbReference>
<sequence>MKRSVSGVLLGSMVLVAACLLGCGGDDGGAEADSAPTDTSDSATQTSEDTQTETDTGDEEDPNLLEVPGASFFMGCGPEDMACDPDNPGRDVTVSGFYIERTEVTVAAYQGCVDAGVCTAAATDIDCNYGNAALGDHPINCVTWQQAVDYCGWIDRRLPTEAEWELAAASPDSRTFPWGSGAATCALAHMISAAGDMGDYGCMTGMTSPVEAYEDGASLIGALQMAGNVDEWVSDWFAADYYTTGETTDPQGPTDGTQKVNRGGDLTDFSDLNLRVFERRKADPDAAQPEHGFRCAADMP</sequence>
<dbReference type="PANTHER" id="PTHR23150">
    <property type="entry name" value="SULFATASE MODIFYING FACTOR 1, 2"/>
    <property type="match status" value="1"/>
</dbReference>
<feature type="chain" id="PRO_5015740415" evidence="2">
    <location>
        <begin position="18"/>
        <end position="300"/>
    </location>
</feature>
<organism evidence="4 5">
    <name type="scientific">Enhygromyxa salina</name>
    <dbReference type="NCBI Taxonomy" id="215803"/>
    <lineage>
        <taxon>Bacteria</taxon>
        <taxon>Pseudomonadati</taxon>
        <taxon>Myxococcota</taxon>
        <taxon>Polyangia</taxon>
        <taxon>Nannocystales</taxon>
        <taxon>Nannocystaceae</taxon>
        <taxon>Enhygromyxa</taxon>
    </lineage>
</organism>
<comment type="caution">
    <text evidence="4">The sequence shown here is derived from an EMBL/GenBank/DDBJ whole genome shotgun (WGS) entry which is preliminary data.</text>
</comment>
<gene>
    <name evidence="4" type="primary">pkn1_2</name>
    <name evidence="4" type="ORF">ENSA7_01470</name>
</gene>
<keyword evidence="4" id="KW-0418">Kinase</keyword>
<dbReference type="Proteomes" id="UP000238823">
    <property type="component" value="Unassembled WGS sequence"/>
</dbReference>
<reference evidence="4 5" key="1">
    <citation type="submission" date="2018-03" db="EMBL/GenBank/DDBJ databases">
        <title>Draft Genome Sequences of the Obligatory Marine Myxobacteria Enhygromyxa salina SWB007.</title>
        <authorList>
            <person name="Poehlein A."/>
            <person name="Moghaddam J.A."/>
            <person name="Harms H."/>
            <person name="Alanjari M."/>
            <person name="Koenig G.M."/>
            <person name="Daniel R."/>
            <person name="Schaeberle T.F."/>
        </authorList>
    </citation>
    <scope>NUCLEOTIDE SEQUENCE [LARGE SCALE GENOMIC DNA]</scope>
    <source>
        <strain evidence="4 5">SWB007</strain>
    </source>
</reference>
<dbReference type="InterPro" id="IPR016187">
    <property type="entry name" value="CTDL_fold"/>
</dbReference>
<feature type="compositionally biased region" description="Acidic residues" evidence="1">
    <location>
        <begin position="50"/>
        <end position="63"/>
    </location>
</feature>
<name>A0A2S9YYF5_9BACT</name>
<dbReference type="InterPro" id="IPR051043">
    <property type="entry name" value="Sulfatase_Mod_Factor_Kinase"/>
</dbReference>
<feature type="region of interest" description="Disordered" evidence="1">
    <location>
        <begin position="244"/>
        <end position="266"/>
    </location>
</feature>
<dbReference type="GO" id="GO:0120147">
    <property type="term" value="F:formylglycine-generating oxidase activity"/>
    <property type="evidence" value="ECO:0007669"/>
    <property type="project" value="TreeGrafter"/>
</dbReference>
<dbReference type="InterPro" id="IPR005532">
    <property type="entry name" value="SUMF_dom"/>
</dbReference>
<dbReference type="SUPFAM" id="SSF56436">
    <property type="entry name" value="C-type lectin-like"/>
    <property type="match status" value="1"/>
</dbReference>
<dbReference type="InterPro" id="IPR042095">
    <property type="entry name" value="SUMF_sf"/>
</dbReference>
<feature type="signal peptide" evidence="2">
    <location>
        <begin position="1"/>
        <end position="17"/>
    </location>
</feature>
<dbReference type="OrthoDB" id="9768004at2"/>
<dbReference type="GO" id="GO:0004674">
    <property type="term" value="F:protein serine/threonine kinase activity"/>
    <property type="evidence" value="ECO:0007669"/>
    <property type="project" value="UniProtKB-EC"/>
</dbReference>
<evidence type="ECO:0000256" key="1">
    <source>
        <dbReference type="SAM" id="MobiDB-lite"/>
    </source>
</evidence>
<feature type="compositionally biased region" description="Low complexity" evidence="1">
    <location>
        <begin position="31"/>
        <end position="49"/>
    </location>
</feature>
<keyword evidence="2" id="KW-0732">Signal</keyword>
<feature type="domain" description="Sulfatase-modifying factor enzyme-like" evidence="3">
    <location>
        <begin position="62"/>
        <end position="296"/>
    </location>
</feature>
<dbReference type="Pfam" id="PF03781">
    <property type="entry name" value="FGE-sulfatase"/>
    <property type="match status" value="1"/>
</dbReference>